<name>A0ABN7GB17_9GAMM</name>
<dbReference type="Pfam" id="PF13181">
    <property type="entry name" value="TPR_8"/>
    <property type="match status" value="1"/>
</dbReference>
<feature type="repeat" description="TPR" evidence="3">
    <location>
        <begin position="501"/>
        <end position="534"/>
    </location>
</feature>
<organism evidence="5 6">
    <name type="scientific">Bathymodiolus thermophilus thioautotrophic gill symbiont</name>
    <dbReference type="NCBI Taxonomy" id="2360"/>
    <lineage>
        <taxon>Bacteria</taxon>
        <taxon>Pseudomonadati</taxon>
        <taxon>Pseudomonadota</taxon>
        <taxon>Gammaproteobacteria</taxon>
        <taxon>sulfur-oxidizing symbionts</taxon>
    </lineage>
</organism>
<dbReference type="PROSITE" id="PS50005">
    <property type="entry name" value="TPR"/>
    <property type="match status" value="9"/>
</dbReference>
<dbReference type="SMART" id="SM00028">
    <property type="entry name" value="TPR"/>
    <property type="match status" value="9"/>
</dbReference>
<feature type="domain" description="FRG" evidence="4">
    <location>
        <begin position="16"/>
        <end position="122"/>
    </location>
</feature>
<feature type="repeat" description="TPR" evidence="3">
    <location>
        <begin position="467"/>
        <end position="500"/>
    </location>
</feature>
<dbReference type="InterPro" id="IPR019734">
    <property type="entry name" value="TPR_rpt"/>
</dbReference>
<dbReference type="Pfam" id="PF00515">
    <property type="entry name" value="TPR_1"/>
    <property type="match status" value="4"/>
</dbReference>
<sequence length="571" mass="65079">MSVVAKYLTKPQLQSGKIGFIYRGQSNADWGLTSTYYRRFNFSKSNDKSHNPTQKQFQDYHKDLISDAKSYHYHKKELNDLELLLELQHYGAATGFVDFSRDFLIALWFASHGNQNTGGKVFLLDTNSIDKFSGLQEGEEIFAKCDKLQFVSNNFKSNNRIFSQKGVFVFGNQTIDDVKTIEILQEDKQPILQEPSNIFSIDEKSLFQDIHGFSMVNDVNHPIYEKTAEEYIEKGNNNYHKSEFEKAIEAYKKAIEINPDSDMAYSNMGSAYAGLKKFEEAIEACKKAIEINPDSDGAHHNIGLAYYNLGKFERAIEAYKKAIEIKPDSYMAYCNMGLAYDKLGELKEAIKAHKKAIEFNSNIDKAYCGMGHAYASLDKLKEAIEAYKKAIEIKPDSDMAYCNMGSAYGKSGKFKEAIEAFKKAIEFNSNIDKAYCGIGLSYDKLGEFKEAIEAFKKAIEFNSNNDNAYYNNMGLVYLKLSGFKEAIEAFKKVIQFNSNSDVAYDGMGLAYLKLGKFKEAMEAYKKAIDLNPALIHSKQQNWHPLETWINNLTDDDKKQQYLHTLKRLKDE</sequence>
<feature type="repeat" description="TPR" evidence="3">
    <location>
        <begin position="330"/>
        <end position="363"/>
    </location>
</feature>
<evidence type="ECO:0000313" key="5">
    <source>
        <dbReference type="EMBL" id="CAB5504483.1"/>
    </source>
</evidence>
<keyword evidence="1" id="KW-0677">Repeat</keyword>
<dbReference type="SMART" id="SM00901">
    <property type="entry name" value="FRG"/>
    <property type="match status" value="1"/>
</dbReference>
<accession>A0ABN7GB17</accession>
<dbReference type="PANTHER" id="PTHR44943:SF8">
    <property type="entry name" value="TPR REPEAT-CONTAINING PROTEIN MJ0263"/>
    <property type="match status" value="1"/>
</dbReference>
<feature type="repeat" description="TPR" evidence="3">
    <location>
        <begin position="398"/>
        <end position="431"/>
    </location>
</feature>
<dbReference type="InterPro" id="IPR051685">
    <property type="entry name" value="Ycf3/AcsC/BcsC/TPR_MFPF"/>
</dbReference>
<feature type="repeat" description="TPR" evidence="3">
    <location>
        <begin position="432"/>
        <end position="465"/>
    </location>
</feature>
<dbReference type="Gene3D" id="1.25.40.10">
    <property type="entry name" value="Tetratricopeptide repeat domain"/>
    <property type="match status" value="4"/>
</dbReference>
<evidence type="ECO:0000259" key="4">
    <source>
        <dbReference type="SMART" id="SM00901"/>
    </source>
</evidence>
<feature type="repeat" description="TPR" evidence="3">
    <location>
        <begin position="262"/>
        <end position="295"/>
    </location>
</feature>
<proteinExistence type="predicted"/>
<protein>
    <recommendedName>
        <fullName evidence="4">FRG domain-containing protein</fullName>
    </recommendedName>
</protein>
<dbReference type="InterPro" id="IPR014966">
    <property type="entry name" value="FRG-dom"/>
</dbReference>
<dbReference type="Pfam" id="PF13414">
    <property type="entry name" value="TPR_11"/>
    <property type="match status" value="2"/>
</dbReference>
<evidence type="ECO:0000256" key="1">
    <source>
        <dbReference type="ARBA" id="ARBA00022737"/>
    </source>
</evidence>
<dbReference type="RefSeq" id="WP_202776011.1">
    <property type="nucleotide sequence ID" value="NZ_CAHJWF010000272.1"/>
</dbReference>
<dbReference type="Proteomes" id="UP000626656">
    <property type="component" value="Unassembled WGS sequence"/>
</dbReference>
<feature type="repeat" description="TPR" evidence="3">
    <location>
        <begin position="228"/>
        <end position="261"/>
    </location>
</feature>
<feature type="repeat" description="TPR" evidence="3">
    <location>
        <begin position="296"/>
        <end position="329"/>
    </location>
</feature>
<evidence type="ECO:0000256" key="3">
    <source>
        <dbReference type="PROSITE-ProRule" id="PRU00339"/>
    </source>
</evidence>
<reference evidence="5 6" key="1">
    <citation type="submission" date="2020-05" db="EMBL/GenBank/DDBJ databases">
        <authorList>
            <person name="Petersen J."/>
            <person name="Sayavedra L."/>
        </authorList>
    </citation>
    <scope>NUCLEOTIDE SEQUENCE [LARGE SCALE GENOMIC DNA]</scope>
    <source>
        <strain evidence="5">B azoricus SOX ET2 1586I</strain>
    </source>
</reference>
<evidence type="ECO:0000313" key="6">
    <source>
        <dbReference type="Proteomes" id="UP000626656"/>
    </source>
</evidence>
<dbReference type="SUPFAM" id="SSF48452">
    <property type="entry name" value="TPR-like"/>
    <property type="match status" value="1"/>
</dbReference>
<gene>
    <name evidence="5" type="ORF">AZO1586I_1292</name>
</gene>
<comment type="caution">
    <text evidence="5">The sequence shown here is derived from an EMBL/GenBank/DDBJ whole genome shotgun (WGS) entry which is preliminary data.</text>
</comment>
<feature type="repeat" description="TPR" evidence="3">
    <location>
        <begin position="364"/>
        <end position="397"/>
    </location>
</feature>
<dbReference type="PANTHER" id="PTHR44943">
    <property type="entry name" value="CELLULOSE SYNTHASE OPERON PROTEIN C"/>
    <property type="match status" value="1"/>
</dbReference>
<keyword evidence="2 3" id="KW-0802">TPR repeat</keyword>
<keyword evidence="6" id="KW-1185">Reference proteome</keyword>
<dbReference type="EMBL" id="CAHJWF010000272">
    <property type="protein sequence ID" value="CAB5504483.1"/>
    <property type="molecule type" value="Genomic_DNA"/>
</dbReference>
<dbReference type="Pfam" id="PF08867">
    <property type="entry name" value="FRG"/>
    <property type="match status" value="1"/>
</dbReference>
<dbReference type="PROSITE" id="PS50293">
    <property type="entry name" value="TPR_REGION"/>
    <property type="match status" value="8"/>
</dbReference>
<dbReference type="InterPro" id="IPR011990">
    <property type="entry name" value="TPR-like_helical_dom_sf"/>
</dbReference>
<evidence type="ECO:0000256" key="2">
    <source>
        <dbReference type="ARBA" id="ARBA00022803"/>
    </source>
</evidence>